<organism evidence="2 3">
    <name type="scientific">Lachnoanaerobaculum umeaense</name>
    <dbReference type="NCBI Taxonomy" id="617123"/>
    <lineage>
        <taxon>Bacteria</taxon>
        <taxon>Bacillati</taxon>
        <taxon>Bacillota</taxon>
        <taxon>Clostridia</taxon>
        <taxon>Lachnospirales</taxon>
        <taxon>Lachnospiraceae</taxon>
        <taxon>Lachnoanaerobaculum</taxon>
    </lineage>
</organism>
<dbReference type="OrthoDB" id="9811177at2"/>
<feature type="domain" description="YgjP-like metallopeptidase" evidence="1">
    <location>
        <begin position="13"/>
        <end position="122"/>
    </location>
</feature>
<proteinExistence type="predicted"/>
<dbReference type="Gene3D" id="3.30.2010.10">
    <property type="entry name" value="Metalloproteases ('zincins'), catalytic domain"/>
    <property type="match status" value="1"/>
</dbReference>
<protein>
    <submittedName>
        <fullName evidence="2">M48 family peptidase</fullName>
    </submittedName>
</protein>
<reference evidence="2 3" key="1">
    <citation type="submission" date="2018-09" db="EMBL/GenBank/DDBJ databases">
        <title>Genome sequencing of Lachnoanaerobaculum umeaense DSM 23576.</title>
        <authorList>
            <person name="Kook J.-K."/>
            <person name="Park S.-N."/>
            <person name="Lim Y.K."/>
        </authorList>
    </citation>
    <scope>NUCLEOTIDE SEQUENCE [LARGE SCALE GENOMIC DNA]</scope>
    <source>
        <strain evidence="3">DSM 23576 \ CCUG 58757</strain>
    </source>
</reference>
<dbReference type="InterPro" id="IPR053136">
    <property type="entry name" value="UTP_pyrophosphatase-like"/>
</dbReference>
<keyword evidence="3" id="KW-1185">Reference proteome</keyword>
<name>A0A385PX93_9FIRM</name>
<dbReference type="KEGG" id="lua:D4A81_00860"/>
<dbReference type="Proteomes" id="UP000265562">
    <property type="component" value="Chromosome"/>
</dbReference>
<dbReference type="RefSeq" id="WP_111524467.1">
    <property type="nucleotide sequence ID" value="NZ_CP032364.1"/>
</dbReference>
<dbReference type="AlphaFoldDB" id="A0A385PX93"/>
<dbReference type="EMBL" id="CP032364">
    <property type="protein sequence ID" value="AYA98596.1"/>
    <property type="molecule type" value="Genomic_DNA"/>
</dbReference>
<gene>
    <name evidence="2" type="ORF">D4A81_00860</name>
</gene>
<dbReference type="Pfam" id="PF01863">
    <property type="entry name" value="YgjP-like"/>
    <property type="match status" value="1"/>
</dbReference>
<accession>A0A385PX93</accession>
<evidence type="ECO:0000259" key="1">
    <source>
        <dbReference type="Pfam" id="PF01863"/>
    </source>
</evidence>
<dbReference type="InterPro" id="IPR002725">
    <property type="entry name" value="YgjP-like_metallopeptidase"/>
</dbReference>
<dbReference type="PANTHER" id="PTHR30399:SF1">
    <property type="entry name" value="UTP PYROPHOSPHATASE"/>
    <property type="match status" value="1"/>
</dbReference>
<evidence type="ECO:0000313" key="2">
    <source>
        <dbReference type="EMBL" id="AYA98596.1"/>
    </source>
</evidence>
<dbReference type="CDD" id="cd07344">
    <property type="entry name" value="M48_yhfN_like"/>
    <property type="match status" value="1"/>
</dbReference>
<dbReference type="PANTHER" id="PTHR30399">
    <property type="entry name" value="UNCHARACTERIZED PROTEIN YGJP"/>
    <property type="match status" value="1"/>
</dbReference>
<sequence length="124" mass="15229">MRYNEDFHIILPSEKYENMVHFWMHSDGGKIFKKKLNDFAKKMNVHFNMVRIKNVKTIWGSCSSKKNLNFNFKLFFLPESLIDYVCVHELAHLKQMNHSKEFWLEVEKQIPDYRLRREELKRYI</sequence>
<evidence type="ECO:0000313" key="3">
    <source>
        <dbReference type="Proteomes" id="UP000265562"/>
    </source>
</evidence>